<comment type="caution">
    <text evidence="1">The sequence shown here is derived from an EMBL/GenBank/DDBJ whole genome shotgun (WGS) entry which is preliminary data.</text>
</comment>
<keyword evidence="2" id="KW-1185">Reference proteome</keyword>
<reference evidence="1 2" key="1">
    <citation type="journal article" date="2019" name="Genome Biol. Evol.">
        <title>Insights into the evolution of the New World diploid cottons (Gossypium, subgenus Houzingenia) based on genome sequencing.</title>
        <authorList>
            <person name="Grover C.E."/>
            <person name="Arick M.A. 2nd"/>
            <person name="Thrash A."/>
            <person name="Conover J.L."/>
            <person name="Sanders W.S."/>
            <person name="Peterson D.G."/>
            <person name="Frelichowski J.E."/>
            <person name="Scheffler J.A."/>
            <person name="Scheffler B.E."/>
            <person name="Wendel J.F."/>
        </authorList>
    </citation>
    <scope>NUCLEOTIDE SEQUENCE [LARGE SCALE GENOMIC DNA]</scope>
    <source>
        <strain evidence="1">157</strain>
        <tissue evidence="1">Leaf</tissue>
    </source>
</reference>
<organism evidence="1 2">
    <name type="scientific">Gossypium lobatum</name>
    <dbReference type="NCBI Taxonomy" id="34289"/>
    <lineage>
        <taxon>Eukaryota</taxon>
        <taxon>Viridiplantae</taxon>
        <taxon>Streptophyta</taxon>
        <taxon>Embryophyta</taxon>
        <taxon>Tracheophyta</taxon>
        <taxon>Spermatophyta</taxon>
        <taxon>Magnoliopsida</taxon>
        <taxon>eudicotyledons</taxon>
        <taxon>Gunneridae</taxon>
        <taxon>Pentapetalae</taxon>
        <taxon>rosids</taxon>
        <taxon>malvids</taxon>
        <taxon>Malvales</taxon>
        <taxon>Malvaceae</taxon>
        <taxon>Malvoideae</taxon>
        <taxon>Gossypium</taxon>
    </lineage>
</organism>
<evidence type="ECO:0000313" key="1">
    <source>
        <dbReference type="EMBL" id="MBA0554289.1"/>
    </source>
</evidence>
<gene>
    <name evidence="1" type="ORF">Golob_013403</name>
</gene>
<accession>A0A7J8LPD4</accession>
<proteinExistence type="predicted"/>
<dbReference type="AlphaFoldDB" id="A0A7J8LPD4"/>
<dbReference type="Proteomes" id="UP000593572">
    <property type="component" value="Unassembled WGS sequence"/>
</dbReference>
<dbReference type="EMBL" id="JABEZX010000004">
    <property type="protein sequence ID" value="MBA0554289.1"/>
    <property type="molecule type" value="Genomic_DNA"/>
</dbReference>
<evidence type="ECO:0000313" key="2">
    <source>
        <dbReference type="Proteomes" id="UP000593572"/>
    </source>
</evidence>
<name>A0A7J8LPD4_9ROSI</name>
<protein>
    <submittedName>
        <fullName evidence="1">Uncharacterized protein</fullName>
    </submittedName>
</protein>
<sequence length="34" mass="4148">MVIKVRVQLCSYWSRPNQQEAYESFERTLGRLCR</sequence>